<protein>
    <submittedName>
        <fullName evidence="1">DUF2594 family protein</fullName>
    </submittedName>
</protein>
<dbReference type="Proteomes" id="UP001515683">
    <property type="component" value="Unassembled WGS sequence"/>
</dbReference>
<dbReference type="Pfam" id="PF10769">
    <property type="entry name" value="DUF2594"/>
    <property type="match status" value="1"/>
</dbReference>
<name>A0ABX0R5D7_9GAMM</name>
<evidence type="ECO:0000313" key="2">
    <source>
        <dbReference type="Proteomes" id="UP001515683"/>
    </source>
</evidence>
<dbReference type="InterPro" id="IPR019705">
    <property type="entry name" value="DUF2594"/>
</dbReference>
<gene>
    <name evidence="1" type="ORF">F3J40_03170</name>
</gene>
<accession>A0ABX0R5D7</accession>
<sequence length="74" mass="8271">MSNENFATSDDPQVLAQEVAFLKLMVTHMLKAIGQADAGKVVINMERYVKTLGDQPEAEVFTNTIQQIKTAFRQ</sequence>
<evidence type="ECO:0000313" key="1">
    <source>
        <dbReference type="EMBL" id="NIF20617.1"/>
    </source>
</evidence>
<dbReference type="NCBIfam" id="NF007904">
    <property type="entry name" value="PRK10613.1"/>
    <property type="match status" value="1"/>
</dbReference>
<keyword evidence="2" id="KW-1185">Reference proteome</keyword>
<reference evidence="1 2" key="1">
    <citation type="journal article" date="2019" name="bioRxiv">
        <title>Bacteria contribute to plant secondary compound degradation in a generalist herbivore system.</title>
        <authorList>
            <person name="Francoeur C.B."/>
            <person name="Khadempour L."/>
            <person name="Moreira-Soto R.D."/>
            <person name="Gotting K."/>
            <person name="Book A.J."/>
            <person name="Pinto-Tomas A.A."/>
            <person name="Keefover-Ring K."/>
            <person name="Currie C.R."/>
        </authorList>
    </citation>
    <scope>NUCLEOTIDE SEQUENCE [LARGE SCALE GENOMIC DNA]</scope>
    <source>
        <strain evidence="1">Acro-835</strain>
    </source>
</reference>
<comment type="caution">
    <text evidence="1">The sequence shown here is derived from an EMBL/GenBank/DDBJ whole genome shotgun (WGS) entry which is preliminary data.</text>
</comment>
<proteinExistence type="predicted"/>
<dbReference type="RefSeq" id="WP_167012562.1">
    <property type="nucleotide sequence ID" value="NZ_VWXF01000001.1"/>
</dbReference>
<organism evidence="1 2">
    <name type="scientific">Candidatus Pantoea multigeneris</name>
    <dbReference type="NCBI Taxonomy" id="2608357"/>
    <lineage>
        <taxon>Bacteria</taxon>
        <taxon>Pseudomonadati</taxon>
        <taxon>Pseudomonadota</taxon>
        <taxon>Gammaproteobacteria</taxon>
        <taxon>Enterobacterales</taxon>
        <taxon>Erwiniaceae</taxon>
        <taxon>Pantoea</taxon>
    </lineage>
</organism>
<dbReference type="EMBL" id="VWXF01000001">
    <property type="protein sequence ID" value="NIF20617.1"/>
    <property type="molecule type" value="Genomic_DNA"/>
</dbReference>